<evidence type="ECO:0000313" key="2">
    <source>
        <dbReference type="EMBL" id="EGG17993.1"/>
    </source>
</evidence>
<dbReference type="GeneID" id="14870209"/>
<accession>F4Q1X3</accession>
<dbReference type="RefSeq" id="XP_004356885.1">
    <property type="nucleotide sequence ID" value="XM_004356832.1"/>
</dbReference>
<feature type="transmembrane region" description="Helical" evidence="1">
    <location>
        <begin position="119"/>
        <end position="138"/>
    </location>
</feature>
<dbReference type="Proteomes" id="UP000007797">
    <property type="component" value="Unassembled WGS sequence"/>
</dbReference>
<keyword evidence="3" id="KW-1185">Reference proteome</keyword>
<dbReference type="KEGG" id="dfa:DFA_06659"/>
<dbReference type="AlphaFoldDB" id="F4Q1X3"/>
<evidence type="ECO:0000313" key="3">
    <source>
        <dbReference type="Proteomes" id="UP000007797"/>
    </source>
</evidence>
<proteinExistence type="predicted"/>
<sequence>MQGRITWTPYDYCFPAIEEEEKSSRVTNRATATDSAKQASKAVTTATTTKKSIILLLDDTATTALSICRHPIPLFSSLTPTSNLGGLNTAWLISDNNNNNTAEYYVDDDRWLMGDRSTLIIKLLYGQVIGCWVCVWMVGSLSRAADDDAAVRCIGISSSIHDWPVSQSLVHSWGMTGNDFDCDSNPLYP</sequence>
<keyword evidence="1" id="KW-1133">Transmembrane helix</keyword>
<evidence type="ECO:0000256" key="1">
    <source>
        <dbReference type="SAM" id="Phobius"/>
    </source>
</evidence>
<name>F4Q1X3_CACFS</name>
<reference evidence="3" key="1">
    <citation type="journal article" date="2011" name="Genome Res.">
        <title>Phylogeny-wide analysis of social amoeba genomes highlights ancient origins for complex intercellular communication.</title>
        <authorList>
            <person name="Heidel A.J."/>
            <person name="Lawal H.M."/>
            <person name="Felder M."/>
            <person name="Schilde C."/>
            <person name="Helps N.R."/>
            <person name="Tunggal B."/>
            <person name="Rivero F."/>
            <person name="John U."/>
            <person name="Schleicher M."/>
            <person name="Eichinger L."/>
            <person name="Platzer M."/>
            <person name="Noegel A.A."/>
            <person name="Schaap P."/>
            <person name="Gloeckner G."/>
        </authorList>
    </citation>
    <scope>NUCLEOTIDE SEQUENCE [LARGE SCALE GENOMIC DNA]</scope>
    <source>
        <strain evidence="3">SH3</strain>
    </source>
</reference>
<keyword evidence="1" id="KW-0472">Membrane</keyword>
<organism evidence="2 3">
    <name type="scientific">Cavenderia fasciculata</name>
    <name type="common">Slime mold</name>
    <name type="synonym">Dictyostelium fasciculatum</name>
    <dbReference type="NCBI Taxonomy" id="261658"/>
    <lineage>
        <taxon>Eukaryota</taxon>
        <taxon>Amoebozoa</taxon>
        <taxon>Evosea</taxon>
        <taxon>Eumycetozoa</taxon>
        <taxon>Dictyostelia</taxon>
        <taxon>Acytosteliales</taxon>
        <taxon>Cavenderiaceae</taxon>
        <taxon>Cavenderia</taxon>
    </lineage>
</organism>
<protein>
    <submittedName>
        <fullName evidence="2">Uncharacterized protein</fullName>
    </submittedName>
</protein>
<dbReference type="EMBL" id="GL883020">
    <property type="protein sequence ID" value="EGG17993.1"/>
    <property type="molecule type" value="Genomic_DNA"/>
</dbReference>
<keyword evidence="1" id="KW-0812">Transmembrane</keyword>
<gene>
    <name evidence="2" type="ORF">DFA_06659</name>
</gene>